<evidence type="ECO:0000256" key="5">
    <source>
        <dbReference type="ARBA" id="ARBA00022694"/>
    </source>
</evidence>
<comment type="catalytic activity">
    <reaction evidence="8 9">
        <text>guanosine(26) in tRNA + 2 S-adenosyl-L-methionine = N(2)-dimethylguanosine(26) in tRNA + 2 S-adenosyl-L-homocysteine + 2 H(+)</text>
        <dbReference type="Rhea" id="RHEA:43140"/>
        <dbReference type="Rhea" id="RHEA-COMP:10359"/>
        <dbReference type="Rhea" id="RHEA-COMP:10360"/>
        <dbReference type="ChEBI" id="CHEBI:15378"/>
        <dbReference type="ChEBI" id="CHEBI:57856"/>
        <dbReference type="ChEBI" id="CHEBI:59789"/>
        <dbReference type="ChEBI" id="CHEBI:74269"/>
        <dbReference type="ChEBI" id="CHEBI:74513"/>
        <dbReference type="EC" id="2.1.1.216"/>
    </reaction>
</comment>
<proteinExistence type="inferred from homology"/>
<sequence length="622" mass="73322">MQRRRLPLSRWLQRYASGWRLLCTKANSWKPLESILNIENYSMADVDPTPVRVRVKENVRSLGSVEQWKKRRCVYVEQDERTSWKWSQDDIWLDIHEYEEGNYREQNVPLENRIQYRKLSLERDISLLAVRWFQRRRGTELKRQFYRHRHTIYARCLENSSMEQWLDRLNIPASAFKRLSFEEQKDWFCAEICRRLFTKRYLVALSCSQAHILARRLRLEVAKLGPINYLSADDKIHWIDKNNSLEPLERLWSNSNNNNQRKERIAPDIIVLDDTLRHCAKTSVYSILDLAIRSLANYGLLCIHVDLPPLLEELQSLPFASELQLRKFLDDLIKCANVHKVYLEPVFSCVLQETRAHIWLRARKDLYGHVGWTRRSGLLYYCPHCYSYRIQPLEWTPAERQDIYGQSKWSTCCEYCGTSSGWLFGGSMYLDSLSHVRETSRILHELIVPASRSYKTSATRTLFNAADIETLFSTMAAESRCSPLFLSIQKMNALFQSNLERDLVHTALKSRGYEVFPSHTSLDALKTNAPLDVVWDVWKSWKLYHSQPNSGNDLLFYKPLLYYDSKEWSQWLSSESKTNHTTTREPMLAISKDARLFDRLHRPNLRITQTLGNNSTRSLPHP</sequence>
<keyword evidence="3 9" id="KW-0808">Transferase</keyword>
<dbReference type="InterPro" id="IPR029063">
    <property type="entry name" value="SAM-dependent_MTases_sf"/>
</dbReference>
<keyword evidence="1 9" id="KW-0820">tRNA-binding</keyword>
<dbReference type="Gene3D" id="3.40.50.150">
    <property type="entry name" value="Vaccinia Virus protein VP39"/>
    <property type="match status" value="1"/>
</dbReference>
<comment type="similarity">
    <text evidence="9">Belongs to the class I-like SAM-binding methyltransferase superfamily. Trm1 family.</text>
</comment>
<dbReference type="InterPro" id="IPR042296">
    <property type="entry name" value="tRNA_met_Trm1_C"/>
</dbReference>
<evidence type="ECO:0000313" key="10">
    <source>
        <dbReference type="EMBL" id="KAK4528115.1"/>
    </source>
</evidence>
<evidence type="ECO:0000256" key="7">
    <source>
        <dbReference type="ARBA" id="ARBA00039099"/>
    </source>
</evidence>
<dbReference type="InterPro" id="IPR002905">
    <property type="entry name" value="Trm1"/>
</dbReference>
<dbReference type="GO" id="GO:0000049">
    <property type="term" value="F:tRNA binding"/>
    <property type="evidence" value="ECO:0007669"/>
    <property type="project" value="UniProtKB-UniRule"/>
</dbReference>
<protein>
    <recommendedName>
        <fullName evidence="7 9">tRNA (guanine(26)-N(2))-dimethyltransferase</fullName>
        <ecNumber evidence="7 9">2.1.1.216</ecNumber>
    </recommendedName>
</protein>
<dbReference type="PROSITE" id="PS51626">
    <property type="entry name" value="SAM_MT_TRM1"/>
    <property type="match status" value="1"/>
</dbReference>
<dbReference type="GO" id="GO:0160104">
    <property type="term" value="F:tRNA (guanine(26)-N2)-dimethyltransferase activity"/>
    <property type="evidence" value="ECO:0007669"/>
    <property type="project" value="UniProtKB-UniRule"/>
</dbReference>
<dbReference type="Pfam" id="PF02005">
    <property type="entry name" value="TRM"/>
    <property type="match status" value="1"/>
</dbReference>
<dbReference type="Proteomes" id="UP001300502">
    <property type="component" value="Unassembled WGS sequence"/>
</dbReference>
<dbReference type="EC" id="2.1.1.216" evidence="7 9"/>
<evidence type="ECO:0000256" key="6">
    <source>
        <dbReference type="ARBA" id="ARBA00022884"/>
    </source>
</evidence>
<dbReference type="GO" id="GO:0002940">
    <property type="term" value="P:tRNA N2-guanine methylation"/>
    <property type="evidence" value="ECO:0007669"/>
    <property type="project" value="TreeGrafter"/>
</dbReference>
<keyword evidence="2 9" id="KW-0489">Methyltransferase</keyword>
<evidence type="ECO:0000256" key="9">
    <source>
        <dbReference type="PROSITE-ProRule" id="PRU00958"/>
    </source>
</evidence>
<dbReference type="GO" id="GO:0005634">
    <property type="term" value="C:nucleus"/>
    <property type="evidence" value="ECO:0007669"/>
    <property type="project" value="TreeGrafter"/>
</dbReference>
<dbReference type="EMBL" id="JANCYU010000060">
    <property type="protein sequence ID" value="KAK4528115.1"/>
    <property type="molecule type" value="Genomic_DNA"/>
</dbReference>
<evidence type="ECO:0000313" key="11">
    <source>
        <dbReference type="Proteomes" id="UP001300502"/>
    </source>
</evidence>
<organism evidence="10 11">
    <name type="scientific">Galdieria yellowstonensis</name>
    <dbReference type="NCBI Taxonomy" id="3028027"/>
    <lineage>
        <taxon>Eukaryota</taxon>
        <taxon>Rhodophyta</taxon>
        <taxon>Bangiophyceae</taxon>
        <taxon>Galdieriales</taxon>
        <taxon>Galdieriaceae</taxon>
        <taxon>Galdieria</taxon>
    </lineage>
</organism>
<evidence type="ECO:0000256" key="1">
    <source>
        <dbReference type="ARBA" id="ARBA00022555"/>
    </source>
</evidence>
<evidence type="ECO:0000256" key="8">
    <source>
        <dbReference type="ARBA" id="ARBA00051897"/>
    </source>
</evidence>
<dbReference type="PANTHER" id="PTHR10631">
    <property type="entry name" value="N 2 ,N 2 -DIMETHYLGUANOSINE TRNA METHYLTRANSFERASE"/>
    <property type="match status" value="1"/>
</dbReference>
<keyword evidence="5 9" id="KW-0819">tRNA processing</keyword>
<keyword evidence="4 9" id="KW-0949">S-adenosyl-L-methionine</keyword>
<dbReference type="AlphaFoldDB" id="A0AAV9IKS8"/>
<evidence type="ECO:0000256" key="4">
    <source>
        <dbReference type="ARBA" id="ARBA00022691"/>
    </source>
</evidence>
<dbReference type="SUPFAM" id="SSF53335">
    <property type="entry name" value="S-adenosyl-L-methionine-dependent methyltransferases"/>
    <property type="match status" value="1"/>
</dbReference>
<reference evidence="10 11" key="1">
    <citation type="submission" date="2022-07" db="EMBL/GenBank/DDBJ databases">
        <title>Genome-wide signatures of adaptation to extreme environments.</title>
        <authorList>
            <person name="Cho C.H."/>
            <person name="Yoon H.S."/>
        </authorList>
    </citation>
    <scope>NUCLEOTIDE SEQUENCE [LARGE SCALE GENOMIC DNA]</scope>
    <source>
        <strain evidence="10 11">108.79 E11</strain>
    </source>
</reference>
<gene>
    <name evidence="10" type="ORF">GAYE_SCF51G6049</name>
</gene>
<comment type="caution">
    <text evidence="10">The sequence shown here is derived from an EMBL/GenBank/DDBJ whole genome shotgun (WGS) entry which is preliminary data.</text>
</comment>
<accession>A0AAV9IKS8</accession>
<keyword evidence="11" id="KW-1185">Reference proteome</keyword>
<evidence type="ECO:0000256" key="2">
    <source>
        <dbReference type="ARBA" id="ARBA00022603"/>
    </source>
</evidence>
<dbReference type="PANTHER" id="PTHR10631:SF3">
    <property type="entry name" value="TRNA (GUANINE(26)-N(2))-DIMETHYLTRANSFERASE"/>
    <property type="match status" value="1"/>
</dbReference>
<dbReference type="Gene3D" id="3.30.56.70">
    <property type="entry name" value="N2,N2-dimethylguanosine tRNA methyltransferase, C-terminal domain"/>
    <property type="match status" value="1"/>
</dbReference>
<name>A0AAV9IKS8_9RHOD</name>
<keyword evidence="6 9" id="KW-0694">RNA-binding</keyword>
<evidence type="ECO:0000256" key="3">
    <source>
        <dbReference type="ARBA" id="ARBA00022679"/>
    </source>
</evidence>